<feature type="region of interest" description="Disordered" evidence="1">
    <location>
        <begin position="1"/>
        <end position="82"/>
    </location>
</feature>
<protein>
    <submittedName>
        <fullName evidence="2">Uncharacterized protein</fullName>
    </submittedName>
</protein>
<dbReference type="EMBL" id="QKYT01000086">
    <property type="protein sequence ID" value="RIA94245.1"/>
    <property type="molecule type" value="Genomic_DNA"/>
</dbReference>
<name>A0A397TCS0_9GLOM</name>
<feature type="compositionally biased region" description="Basic and acidic residues" evidence="1">
    <location>
        <begin position="1"/>
        <end position="10"/>
    </location>
</feature>
<sequence>MDTFLDDAHKKSVSNGIRQRNREKKLSKAEQASLNQDQESDSGLTVDNRTSGTSSKKSVSEKDGKRLIQHNLDSPKISFTPGKENHVTEISFTSDKENIVCLYQRACDAEGLAMKANQEEMLRWY</sequence>
<evidence type="ECO:0000313" key="2">
    <source>
        <dbReference type="EMBL" id="RIA94245.1"/>
    </source>
</evidence>
<proteinExistence type="predicted"/>
<evidence type="ECO:0000313" key="3">
    <source>
        <dbReference type="Proteomes" id="UP000265703"/>
    </source>
</evidence>
<dbReference type="AlphaFoldDB" id="A0A397TCS0"/>
<comment type="caution">
    <text evidence="2">The sequence shown here is derived from an EMBL/GenBank/DDBJ whole genome shotgun (WGS) entry which is preliminary data.</text>
</comment>
<feature type="compositionally biased region" description="Polar residues" evidence="1">
    <location>
        <begin position="30"/>
        <end position="57"/>
    </location>
</feature>
<organism evidence="2 3">
    <name type="scientific">Glomus cerebriforme</name>
    <dbReference type="NCBI Taxonomy" id="658196"/>
    <lineage>
        <taxon>Eukaryota</taxon>
        <taxon>Fungi</taxon>
        <taxon>Fungi incertae sedis</taxon>
        <taxon>Mucoromycota</taxon>
        <taxon>Glomeromycotina</taxon>
        <taxon>Glomeromycetes</taxon>
        <taxon>Glomerales</taxon>
        <taxon>Glomeraceae</taxon>
        <taxon>Glomus</taxon>
    </lineage>
</organism>
<evidence type="ECO:0000256" key="1">
    <source>
        <dbReference type="SAM" id="MobiDB-lite"/>
    </source>
</evidence>
<accession>A0A397TCS0</accession>
<gene>
    <name evidence="2" type="ORF">C1645_734939</name>
</gene>
<dbReference type="OrthoDB" id="2440800at2759"/>
<dbReference type="Proteomes" id="UP000265703">
    <property type="component" value="Unassembled WGS sequence"/>
</dbReference>
<reference evidence="2 3" key="1">
    <citation type="submission" date="2018-06" db="EMBL/GenBank/DDBJ databases">
        <title>Comparative genomics reveals the genomic features of Rhizophagus irregularis, R. cerebriforme, R. diaphanum and Gigaspora rosea, and their symbiotic lifestyle signature.</title>
        <authorList>
            <person name="Morin E."/>
            <person name="San Clemente H."/>
            <person name="Chen E.C.H."/>
            <person name="De La Providencia I."/>
            <person name="Hainaut M."/>
            <person name="Kuo A."/>
            <person name="Kohler A."/>
            <person name="Murat C."/>
            <person name="Tang N."/>
            <person name="Roy S."/>
            <person name="Loubradou J."/>
            <person name="Henrissat B."/>
            <person name="Grigoriev I.V."/>
            <person name="Corradi N."/>
            <person name="Roux C."/>
            <person name="Martin F.M."/>
        </authorList>
    </citation>
    <scope>NUCLEOTIDE SEQUENCE [LARGE SCALE GENOMIC DNA]</scope>
    <source>
        <strain evidence="2 3">DAOM 227022</strain>
    </source>
</reference>
<keyword evidence="3" id="KW-1185">Reference proteome</keyword>